<dbReference type="Proteomes" id="UP001211907">
    <property type="component" value="Unassembled WGS sequence"/>
</dbReference>
<comment type="caution">
    <text evidence="2">The sequence shown here is derived from an EMBL/GenBank/DDBJ whole genome shotgun (WGS) entry which is preliminary data.</text>
</comment>
<keyword evidence="3" id="KW-1185">Reference proteome</keyword>
<feature type="transmembrane region" description="Helical" evidence="1">
    <location>
        <begin position="129"/>
        <end position="150"/>
    </location>
</feature>
<dbReference type="AlphaFoldDB" id="A0AAD5T498"/>
<accession>A0AAD5T498</accession>
<feature type="transmembrane region" description="Helical" evidence="1">
    <location>
        <begin position="162"/>
        <end position="185"/>
    </location>
</feature>
<name>A0AAD5T498_9FUNG</name>
<proteinExistence type="predicted"/>
<dbReference type="EMBL" id="JADGJH010000408">
    <property type="protein sequence ID" value="KAJ3129806.1"/>
    <property type="molecule type" value="Genomic_DNA"/>
</dbReference>
<keyword evidence="1" id="KW-1133">Transmembrane helix</keyword>
<keyword evidence="1" id="KW-0812">Transmembrane</keyword>
<reference evidence="2" key="1">
    <citation type="submission" date="2020-05" db="EMBL/GenBank/DDBJ databases">
        <title>Phylogenomic resolution of chytrid fungi.</title>
        <authorList>
            <person name="Stajich J.E."/>
            <person name="Amses K."/>
            <person name="Simmons R."/>
            <person name="Seto K."/>
            <person name="Myers J."/>
            <person name="Bonds A."/>
            <person name="Quandt C.A."/>
            <person name="Barry K."/>
            <person name="Liu P."/>
            <person name="Grigoriev I."/>
            <person name="Longcore J.E."/>
            <person name="James T.Y."/>
        </authorList>
    </citation>
    <scope>NUCLEOTIDE SEQUENCE</scope>
    <source>
        <strain evidence="2">JEL0513</strain>
    </source>
</reference>
<organism evidence="2 3">
    <name type="scientific">Physocladia obscura</name>
    <dbReference type="NCBI Taxonomy" id="109957"/>
    <lineage>
        <taxon>Eukaryota</taxon>
        <taxon>Fungi</taxon>
        <taxon>Fungi incertae sedis</taxon>
        <taxon>Chytridiomycota</taxon>
        <taxon>Chytridiomycota incertae sedis</taxon>
        <taxon>Chytridiomycetes</taxon>
        <taxon>Chytridiales</taxon>
        <taxon>Chytriomycetaceae</taxon>
        <taxon>Physocladia</taxon>
    </lineage>
</organism>
<keyword evidence="1" id="KW-0472">Membrane</keyword>
<evidence type="ECO:0000313" key="3">
    <source>
        <dbReference type="Proteomes" id="UP001211907"/>
    </source>
</evidence>
<protein>
    <submittedName>
        <fullName evidence="2">Uncharacterized protein</fullName>
    </submittedName>
</protein>
<sequence length="203" mass="22206">MEGAQFLVPSNLSPHTYTHELSSAVEDITNFERDNNTLGAQIFQNMSEATFSELSPLPPVKTPNMRKSNETGLEFLSTSEDLESNQVKDENTIVPQNSTNESMAEYSQIYTVENETGSEISYGILVWRIWLAIQILALSTMIGFNAYGIAADAIPCDTTVHLFAIGSTGVMAAQLLISIILMSTLPTPPLGSGLRMTWSVHSK</sequence>
<gene>
    <name evidence="2" type="ORF">HK100_008393</name>
</gene>
<evidence type="ECO:0000256" key="1">
    <source>
        <dbReference type="SAM" id="Phobius"/>
    </source>
</evidence>
<evidence type="ECO:0000313" key="2">
    <source>
        <dbReference type="EMBL" id="KAJ3129806.1"/>
    </source>
</evidence>